<accession>A0A5N6LVB3</accession>
<dbReference type="EMBL" id="SZYD01000018">
    <property type="protein sequence ID" value="KAD2805528.1"/>
    <property type="molecule type" value="Genomic_DNA"/>
</dbReference>
<evidence type="ECO:0000256" key="1">
    <source>
        <dbReference type="SAM" id="MobiDB-lite"/>
    </source>
</evidence>
<proteinExistence type="predicted"/>
<feature type="compositionally biased region" description="Polar residues" evidence="1">
    <location>
        <begin position="1"/>
        <end position="12"/>
    </location>
</feature>
<reference evidence="2 3" key="1">
    <citation type="submission" date="2019-05" db="EMBL/GenBank/DDBJ databases">
        <title>Mikania micrantha, genome provides insights into the molecular mechanism of rapid growth.</title>
        <authorList>
            <person name="Liu B."/>
        </authorList>
    </citation>
    <scope>NUCLEOTIDE SEQUENCE [LARGE SCALE GENOMIC DNA]</scope>
    <source>
        <strain evidence="2">NLD-2019</strain>
        <tissue evidence="2">Leaf</tissue>
    </source>
</reference>
<comment type="caution">
    <text evidence="2">The sequence shown here is derived from an EMBL/GenBank/DDBJ whole genome shotgun (WGS) entry which is preliminary data.</text>
</comment>
<evidence type="ECO:0000313" key="2">
    <source>
        <dbReference type="EMBL" id="KAD2805528.1"/>
    </source>
</evidence>
<sequence>MATPTTINSPLASFQPLHPPPPPRYAKRQRCRHQASLKTDAIKYRWSVERIPIAHQVLVSKILNLNKNPNSNISQTTQPHQQPPSPSPHQPISPPQLSTPIHFSQAPSPPKVKTDKGKDPMGTSSSYEPEYMPINLDLLQAQVCSL</sequence>
<protein>
    <submittedName>
        <fullName evidence="2">Uncharacterized protein</fullName>
    </submittedName>
</protein>
<name>A0A5N6LVB3_9ASTR</name>
<dbReference type="AlphaFoldDB" id="A0A5N6LVB3"/>
<gene>
    <name evidence="2" type="ORF">E3N88_38905</name>
</gene>
<feature type="compositionally biased region" description="Pro residues" evidence="1">
    <location>
        <begin position="81"/>
        <end position="94"/>
    </location>
</feature>
<dbReference type="Proteomes" id="UP000326396">
    <property type="component" value="Linkage Group LG8"/>
</dbReference>
<feature type="region of interest" description="Disordered" evidence="1">
    <location>
        <begin position="67"/>
        <end position="131"/>
    </location>
</feature>
<organism evidence="2 3">
    <name type="scientific">Mikania micrantha</name>
    <name type="common">bitter vine</name>
    <dbReference type="NCBI Taxonomy" id="192012"/>
    <lineage>
        <taxon>Eukaryota</taxon>
        <taxon>Viridiplantae</taxon>
        <taxon>Streptophyta</taxon>
        <taxon>Embryophyta</taxon>
        <taxon>Tracheophyta</taxon>
        <taxon>Spermatophyta</taxon>
        <taxon>Magnoliopsida</taxon>
        <taxon>eudicotyledons</taxon>
        <taxon>Gunneridae</taxon>
        <taxon>Pentapetalae</taxon>
        <taxon>asterids</taxon>
        <taxon>campanulids</taxon>
        <taxon>Asterales</taxon>
        <taxon>Asteraceae</taxon>
        <taxon>Asteroideae</taxon>
        <taxon>Heliantheae alliance</taxon>
        <taxon>Eupatorieae</taxon>
        <taxon>Mikania</taxon>
    </lineage>
</organism>
<feature type="region of interest" description="Disordered" evidence="1">
    <location>
        <begin position="1"/>
        <end position="30"/>
    </location>
</feature>
<keyword evidence="3" id="KW-1185">Reference proteome</keyword>
<evidence type="ECO:0000313" key="3">
    <source>
        <dbReference type="Proteomes" id="UP000326396"/>
    </source>
</evidence>